<organism evidence="1 2">
    <name type="scientific">Protopolystoma xenopodis</name>
    <dbReference type="NCBI Taxonomy" id="117903"/>
    <lineage>
        <taxon>Eukaryota</taxon>
        <taxon>Metazoa</taxon>
        <taxon>Spiralia</taxon>
        <taxon>Lophotrochozoa</taxon>
        <taxon>Platyhelminthes</taxon>
        <taxon>Monogenea</taxon>
        <taxon>Polyopisthocotylea</taxon>
        <taxon>Polystomatidea</taxon>
        <taxon>Polystomatidae</taxon>
        <taxon>Protopolystoma</taxon>
    </lineage>
</organism>
<evidence type="ECO:0000313" key="2">
    <source>
        <dbReference type="Proteomes" id="UP000784294"/>
    </source>
</evidence>
<sequence>MMMPWTVVTGGPIKCGLITRSWESHGWSAACSSPHTSRARRSIDQPGRGVDGKEISASFTALGKPVVSPTPNGPGVEAVADQNWLHNQPLTRNRRRHDGNLCDFSFTIRLFKLSIKHICLICTSHFVQGDKGTGN</sequence>
<comment type="caution">
    <text evidence="1">The sequence shown here is derived from an EMBL/GenBank/DDBJ whole genome shotgun (WGS) entry which is preliminary data.</text>
</comment>
<dbReference type="Proteomes" id="UP000784294">
    <property type="component" value="Unassembled WGS sequence"/>
</dbReference>
<keyword evidence="2" id="KW-1185">Reference proteome</keyword>
<gene>
    <name evidence="1" type="ORF">PXEA_LOCUS37897</name>
</gene>
<evidence type="ECO:0000313" key="1">
    <source>
        <dbReference type="EMBL" id="VEL44457.1"/>
    </source>
</evidence>
<reference evidence="1" key="1">
    <citation type="submission" date="2018-11" db="EMBL/GenBank/DDBJ databases">
        <authorList>
            <consortium name="Pathogen Informatics"/>
        </authorList>
    </citation>
    <scope>NUCLEOTIDE SEQUENCE</scope>
</reference>
<dbReference type="EMBL" id="CAAALY010299943">
    <property type="protein sequence ID" value="VEL44457.1"/>
    <property type="molecule type" value="Genomic_DNA"/>
</dbReference>
<dbReference type="AlphaFoldDB" id="A0A3S5CSH5"/>
<protein>
    <submittedName>
        <fullName evidence="1">Uncharacterized protein</fullName>
    </submittedName>
</protein>
<accession>A0A3S5CSH5</accession>
<name>A0A3S5CSH5_9PLAT</name>
<proteinExistence type="predicted"/>